<dbReference type="KEGG" id="bcz:BCE33L2432"/>
<proteinExistence type="predicted"/>
<dbReference type="RefSeq" id="WP_000266017.1">
    <property type="nucleotide sequence ID" value="NC_006274.1"/>
</dbReference>
<dbReference type="InterPro" id="IPR000073">
    <property type="entry name" value="AB_hydrolase_1"/>
</dbReference>
<dbReference type="InterPro" id="IPR029058">
    <property type="entry name" value="AB_hydrolase_fold"/>
</dbReference>
<organism evidence="2 3">
    <name type="scientific">Bacillus cereus (strain ZK / E33L)</name>
    <dbReference type="NCBI Taxonomy" id="288681"/>
    <lineage>
        <taxon>Bacteria</taxon>
        <taxon>Bacillati</taxon>
        <taxon>Bacillota</taxon>
        <taxon>Bacilli</taxon>
        <taxon>Bacillales</taxon>
        <taxon>Bacillaceae</taxon>
        <taxon>Bacillus</taxon>
        <taxon>Bacillus cereus group</taxon>
    </lineage>
</organism>
<dbReference type="Gene3D" id="6.10.140.700">
    <property type="match status" value="1"/>
</dbReference>
<dbReference type="GO" id="GO:0005737">
    <property type="term" value="C:cytoplasm"/>
    <property type="evidence" value="ECO:0007669"/>
    <property type="project" value="InterPro"/>
</dbReference>
<dbReference type="ESTHER" id="baccz-q63ap6">
    <property type="family name" value="6_AlphaBeta_hydrolase"/>
</dbReference>
<dbReference type="PANTHER" id="PTHR43722">
    <property type="entry name" value="PROLINE IMINOPEPTIDASE"/>
    <property type="match status" value="1"/>
</dbReference>
<dbReference type="AlphaFoldDB" id="Q63AP6"/>
<evidence type="ECO:0000313" key="2">
    <source>
        <dbReference type="EMBL" id="AAU17827.1"/>
    </source>
</evidence>
<dbReference type="Gene3D" id="3.40.50.1820">
    <property type="entry name" value="alpha/beta hydrolase"/>
    <property type="match status" value="1"/>
</dbReference>
<dbReference type="GO" id="GO:0004177">
    <property type="term" value="F:aminopeptidase activity"/>
    <property type="evidence" value="ECO:0007669"/>
    <property type="project" value="UniProtKB-EC"/>
</dbReference>
<dbReference type="InterPro" id="IPR005944">
    <property type="entry name" value="Pro_iminopeptidase"/>
</dbReference>
<keyword evidence="2" id="KW-0378">Hydrolase</keyword>
<protein>
    <submittedName>
        <fullName evidence="2">Hydrolase, alpha/beta fold family</fullName>
    </submittedName>
</protein>
<dbReference type="SUPFAM" id="SSF53474">
    <property type="entry name" value="alpha/beta-Hydrolases"/>
    <property type="match status" value="1"/>
</dbReference>
<dbReference type="EMBL" id="CP000001">
    <property type="protein sequence ID" value="AAU17827.1"/>
    <property type="molecule type" value="Genomic_DNA"/>
</dbReference>
<dbReference type="Pfam" id="PF00561">
    <property type="entry name" value="Abhydrolase_1"/>
    <property type="match status" value="1"/>
</dbReference>
<feature type="domain" description="AB hydrolase-1" evidence="1">
    <location>
        <begin position="41"/>
        <end position="231"/>
    </location>
</feature>
<dbReference type="GO" id="GO:0006508">
    <property type="term" value="P:proteolysis"/>
    <property type="evidence" value="ECO:0007669"/>
    <property type="project" value="InterPro"/>
</dbReference>
<dbReference type="Proteomes" id="UP000002612">
    <property type="component" value="Chromosome"/>
</dbReference>
<name>Q63AP6_BACCZ</name>
<dbReference type="PATRIC" id="fig|288681.22.peg.3050"/>
<evidence type="ECO:0000259" key="1">
    <source>
        <dbReference type="Pfam" id="PF00561"/>
    </source>
</evidence>
<gene>
    <name evidence="2" type="ordered locus">BCE33L2432</name>
</gene>
<dbReference type="PANTHER" id="PTHR43722:SF1">
    <property type="entry name" value="PROLINE IMINOPEPTIDASE"/>
    <property type="match status" value="1"/>
</dbReference>
<accession>Q63AP6</accession>
<evidence type="ECO:0000313" key="3">
    <source>
        <dbReference type="Proteomes" id="UP000002612"/>
    </source>
</evidence>
<reference evidence="3" key="1">
    <citation type="journal article" date="2006" name="J. Bacteriol.">
        <title>Pathogenomic sequence analysis of Bacillus cereus and Bacillus thuringiensis isolates closely related to Bacillus anthracis.</title>
        <authorList>
            <person name="Han C.S."/>
            <person name="Xie G."/>
            <person name="Challacombe J.F."/>
            <person name="Altherr M.R."/>
            <person name="Bhotika S.S."/>
            <person name="Brown N."/>
            <person name="Bruce D."/>
            <person name="Campbell C.S."/>
            <person name="Campbell M.L."/>
            <person name="Chen J."/>
            <person name="Chertkov O."/>
            <person name="Cleland C."/>
            <person name="Dimitrijevic M."/>
            <person name="Doggett N.A."/>
            <person name="Fawcett J.J."/>
            <person name="Glavina T."/>
            <person name="Goodwin L.A."/>
            <person name="Green L.D."/>
            <person name="Hill K.K."/>
            <person name="Hitchcock P."/>
            <person name="Jackson P.J."/>
            <person name="Keim P."/>
            <person name="Kewalramani A.R."/>
            <person name="Longmire J."/>
            <person name="Lucas S."/>
            <person name="Malfatti S."/>
            <person name="McMurry K."/>
            <person name="Meincke L.J."/>
            <person name="Misra M."/>
            <person name="Moseman B.L."/>
            <person name="Mundt M."/>
            <person name="Munk A.C."/>
            <person name="Okinaka R.T."/>
            <person name="Parson-Quintana B."/>
            <person name="Reilly L.P."/>
            <person name="Richardson P."/>
            <person name="Robinson D.L."/>
            <person name="Rubin E."/>
            <person name="Saunders E."/>
            <person name="Tapia R."/>
            <person name="Tesmer J.G."/>
            <person name="Thayer N."/>
            <person name="Thompson L.S."/>
            <person name="Tice H."/>
            <person name="Ticknor L.O."/>
            <person name="Wills P.L."/>
            <person name="Brettin T.S."/>
            <person name="Gilna P."/>
        </authorList>
    </citation>
    <scope>NUCLEOTIDE SEQUENCE [LARGE SCALE GENOMIC DNA]</scope>
    <source>
        <strain evidence="3">ZK / E33L</strain>
    </source>
</reference>
<sequence length="400" mass="46219">MWKTNIIKTPRGKFEYFLKGEGPPLCVTHLYSEYNDNGNTFANPFTDHYSVYLVNLKGCGNSDSAKNDSEYSMTETIKDLEAIREALYINKWGVAGHSTGGMLALVYATEAQESLTKIIVGGAAASMEYASHKDSIYCNKNKNFNRIVSIMNALNDDSTLQEERKALSREWALMSFYSKEKLEEALKMPNSGKTVGNRLNYFRQVEYKDYDVRQKLKFVKIPSFIYCGKHDAQCPYIFSCEIGLYGNSRYSTLNLITADNETFKEYFQNNSTDINYKKKQLVKGFVAADRQKDLHLNVVYEKLGLYQNSQPVIPVFKSTDLFILNEIANTISEDLVLLFNENDKPLKQYFASSRYSKEITYEEFFIWWYHFFYTKVTEELIKQGVIITSTPKNQTYIIHQ</sequence>